<accession>X6NRP2</accession>
<keyword evidence="3 6" id="KW-1133">Transmembrane helix</keyword>
<feature type="compositionally biased region" description="Basic residues" evidence="5">
    <location>
        <begin position="93"/>
        <end position="108"/>
    </location>
</feature>
<dbReference type="SUPFAM" id="SSF103481">
    <property type="entry name" value="Multidrug resistance efflux transporter EmrE"/>
    <property type="match status" value="1"/>
</dbReference>
<dbReference type="Proteomes" id="UP000023152">
    <property type="component" value="Unassembled WGS sequence"/>
</dbReference>
<dbReference type="PANTHER" id="PTHR12570">
    <property type="match status" value="1"/>
</dbReference>
<evidence type="ECO:0000256" key="2">
    <source>
        <dbReference type="ARBA" id="ARBA00022692"/>
    </source>
</evidence>
<evidence type="ECO:0000313" key="7">
    <source>
        <dbReference type="EMBL" id="ETO28613.1"/>
    </source>
</evidence>
<protein>
    <submittedName>
        <fullName evidence="7">Uncharacterized protein</fullName>
    </submittedName>
</protein>
<feature type="transmembrane region" description="Helical" evidence="6">
    <location>
        <begin position="236"/>
        <end position="261"/>
    </location>
</feature>
<keyword evidence="4 6" id="KW-0472">Membrane</keyword>
<dbReference type="PANTHER" id="PTHR12570:SF9">
    <property type="entry name" value="MAGNESIUM TRANSPORTER NIPA8-RELATED"/>
    <property type="match status" value="1"/>
</dbReference>
<evidence type="ECO:0000256" key="6">
    <source>
        <dbReference type="SAM" id="Phobius"/>
    </source>
</evidence>
<dbReference type="OrthoDB" id="165382at2759"/>
<sequence>MWFPSGKKEFYFVTNNSPFSKIKRAHKKKIFQLSKRSTNLVSSQQFASMFGSRNQENNRRRSTLSSFYENFYIKILLSPQKKKNNDTIQYKKTSVRQKQSKAQKHPQQHSRQISGEDQHKKKKKRVYNQGGNKFACILFWNVVIAEDDKDQPSYVFDTLWLIGLFLQVIGAIFDFVALGFAPQSVVAPLGSLTLVVNVCLAPIMQNEIPSKRVIFSTFVIVIGCIITVVFSAKEDNLVKCVCLCFFFFFVKCINVPSPVAYTHKKKKY</sequence>
<keyword evidence="8" id="KW-1185">Reference proteome</keyword>
<dbReference type="GO" id="GO:0016020">
    <property type="term" value="C:membrane"/>
    <property type="evidence" value="ECO:0007669"/>
    <property type="project" value="UniProtKB-SubCell"/>
</dbReference>
<comment type="caution">
    <text evidence="7">The sequence shown here is derived from an EMBL/GenBank/DDBJ whole genome shotgun (WGS) entry which is preliminary data.</text>
</comment>
<comment type="subcellular location">
    <subcellularLocation>
        <location evidence="1">Membrane</location>
        <topology evidence="1">Multi-pass membrane protein</topology>
    </subcellularLocation>
</comment>
<evidence type="ECO:0000313" key="8">
    <source>
        <dbReference type="Proteomes" id="UP000023152"/>
    </source>
</evidence>
<gene>
    <name evidence="7" type="ORF">RFI_08517</name>
</gene>
<proteinExistence type="predicted"/>
<evidence type="ECO:0000256" key="1">
    <source>
        <dbReference type="ARBA" id="ARBA00004141"/>
    </source>
</evidence>
<evidence type="ECO:0000256" key="5">
    <source>
        <dbReference type="SAM" id="MobiDB-lite"/>
    </source>
</evidence>
<feature type="region of interest" description="Disordered" evidence="5">
    <location>
        <begin position="92"/>
        <end position="124"/>
    </location>
</feature>
<dbReference type="Pfam" id="PF05653">
    <property type="entry name" value="Mg_trans_NIPA"/>
    <property type="match status" value="1"/>
</dbReference>
<reference evidence="7 8" key="1">
    <citation type="journal article" date="2013" name="Curr. Biol.">
        <title>The Genome of the Foraminiferan Reticulomyxa filosa.</title>
        <authorList>
            <person name="Glockner G."/>
            <person name="Hulsmann N."/>
            <person name="Schleicher M."/>
            <person name="Noegel A.A."/>
            <person name="Eichinger L."/>
            <person name="Gallinger C."/>
            <person name="Pawlowski J."/>
            <person name="Sierra R."/>
            <person name="Euteneuer U."/>
            <person name="Pillet L."/>
            <person name="Moustafa A."/>
            <person name="Platzer M."/>
            <person name="Groth M."/>
            <person name="Szafranski K."/>
            <person name="Schliwa M."/>
        </authorList>
    </citation>
    <scope>NUCLEOTIDE SEQUENCE [LARGE SCALE GENOMIC DNA]</scope>
</reference>
<keyword evidence="2 6" id="KW-0812">Transmembrane</keyword>
<feature type="transmembrane region" description="Helical" evidence="6">
    <location>
        <begin position="213"/>
        <end position="230"/>
    </location>
</feature>
<dbReference type="EMBL" id="ASPP01006568">
    <property type="protein sequence ID" value="ETO28613.1"/>
    <property type="molecule type" value="Genomic_DNA"/>
</dbReference>
<dbReference type="InterPro" id="IPR037185">
    <property type="entry name" value="EmrE-like"/>
</dbReference>
<name>X6NRP2_RETFI</name>
<evidence type="ECO:0000256" key="4">
    <source>
        <dbReference type="ARBA" id="ARBA00023136"/>
    </source>
</evidence>
<feature type="transmembrane region" description="Helical" evidence="6">
    <location>
        <begin position="159"/>
        <end position="180"/>
    </location>
</feature>
<dbReference type="AlphaFoldDB" id="X6NRP2"/>
<dbReference type="GO" id="GO:0015095">
    <property type="term" value="F:magnesium ion transmembrane transporter activity"/>
    <property type="evidence" value="ECO:0007669"/>
    <property type="project" value="InterPro"/>
</dbReference>
<dbReference type="InterPro" id="IPR008521">
    <property type="entry name" value="Mg_trans_NIPA"/>
</dbReference>
<organism evidence="7 8">
    <name type="scientific">Reticulomyxa filosa</name>
    <dbReference type="NCBI Taxonomy" id="46433"/>
    <lineage>
        <taxon>Eukaryota</taxon>
        <taxon>Sar</taxon>
        <taxon>Rhizaria</taxon>
        <taxon>Retaria</taxon>
        <taxon>Foraminifera</taxon>
        <taxon>Monothalamids</taxon>
        <taxon>Reticulomyxidae</taxon>
        <taxon>Reticulomyxa</taxon>
    </lineage>
</organism>
<evidence type="ECO:0000256" key="3">
    <source>
        <dbReference type="ARBA" id="ARBA00022989"/>
    </source>
</evidence>